<reference evidence="5 6" key="1">
    <citation type="journal article" date="2021" name="J. Hered.">
        <title>A chromosome-level genome assembly of the parasitoid wasp, Cotesia glomerata (Hymenoptera: Braconidae).</title>
        <authorList>
            <person name="Pinto B.J."/>
            <person name="Weis J.J."/>
            <person name="Gamble T."/>
            <person name="Ode P.J."/>
            <person name="Paul R."/>
            <person name="Zaspel J.M."/>
        </authorList>
    </citation>
    <scope>NUCLEOTIDE SEQUENCE [LARGE SCALE GENOMIC DNA]</scope>
    <source>
        <strain evidence="5">CgM1</strain>
    </source>
</reference>
<gene>
    <name evidence="5" type="ORF">KQX54_004277</name>
</gene>
<dbReference type="SUPFAM" id="SSF48726">
    <property type="entry name" value="Immunoglobulin"/>
    <property type="match status" value="2"/>
</dbReference>
<dbReference type="FunFam" id="2.60.40.10:FF:000104">
    <property type="entry name" value="Down syndrome cell adhesion molecule b"/>
    <property type="match status" value="1"/>
</dbReference>
<dbReference type="AlphaFoldDB" id="A0AAV7I4J6"/>
<comment type="caution">
    <text evidence="5">The sequence shown here is derived from an EMBL/GenBank/DDBJ whole genome shotgun (WGS) entry which is preliminary data.</text>
</comment>
<dbReference type="InterPro" id="IPR003599">
    <property type="entry name" value="Ig_sub"/>
</dbReference>
<dbReference type="SMART" id="SM00408">
    <property type="entry name" value="IGc2"/>
    <property type="match status" value="2"/>
</dbReference>
<evidence type="ECO:0000313" key="5">
    <source>
        <dbReference type="EMBL" id="KAH0545900.1"/>
    </source>
</evidence>
<dbReference type="InterPro" id="IPR050958">
    <property type="entry name" value="Cell_Adh-Cytoskel_Orgn"/>
</dbReference>
<dbReference type="Proteomes" id="UP000826195">
    <property type="component" value="Unassembled WGS sequence"/>
</dbReference>
<dbReference type="InterPro" id="IPR036179">
    <property type="entry name" value="Ig-like_dom_sf"/>
</dbReference>
<keyword evidence="1" id="KW-0732">Signal</keyword>
<dbReference type="EMBL" id="JAHXZJ010002237">
    <property type="protein sequence ID" value="KAH0545900.1"/>
    <property type="molecule type" value="Genomic_DNA"/>
</dbReference>
<keyword evidence="3" id="KW-0393">Immunoglobulin domain</keyword>
<dbReference type="GO" id="GO:0007156">
    <property type="term" value="P:homophilic cell adhesion via plasma membrane adhesion molecules"/>
    <property type="evidence" value="ECO:0007669"/>
    <property type="project" value="TreeGrafter"/>
</dbReference>
<dbReference type="PANTHER" id="PTHR45080:SF8">
    <property type="entry name" value="IG-LIKE DOMAIN-CONTAINING PROTEIN"/>
    <property type="match status" value="1"/>
</dbReference>
<evidence type="ECO:0000259" key="4">
    <source>
        <dbReference type="PROSITE" id="PS50835"/>
    </source>
</evidence>
<keyword evidence="2" id="KW-1015">Disulfide bond</keyword>
<dbReference type="Pfam" id="PF13927">
    <property type="entry name" value="Ig_3"/>
    <property type="match status" value="1"/>
</dbReference>
<dbReference type="InterPro" id="IPR007110">
    <property type="entry name" value="Ig-like_dom"/>
</dbReference>
<dbReference type="SMART" id="SM00409">
    <property type="entry name" value="IG"/>
    <property type="match status" value="2"/>
</dbReference>
<dbReference type="PROSITE" id="PS50835">
    <property type="entry name" value="IG_LIKE"/>
    <property type="match status" value="2"/>
</dbReference>
<dbReference type="GO" id="GO:0043025">
    <property type="term" value="C:neuronal cell body"/>
    <property type="evidence" value="ECO:0007669"/>
    <property type="project" value="TreeGrafter"/>
</dbReference>
<protein>
    <recommendedName>
        <fullName evidence="4">Ig-like domain-containing protein</fullName>
    </recommendedName>
</protein>
<feature type="domain" description="Ig-like" evidence="4">
    <location>
        <begin position="10"/>
        <end position="107"/>
    </location>
</feature>
<name>A0AAV7I4J6_COTGL</name>
<dbReference type="GO" id="GO:0030424">
    <property type="term" value="C:axon"/>
    <property type="evidence" value="ECO:0007669"/>
    <property type="project" value="TreeGrafter"/>
</dbReference>
<organism evidence="5 6">
    <name type="scientific">Cotesia glomerata</name>
    <name type="common">Lepidopteran parasitic wasp</name>
    <name type="synonym">Apanteles glomeratus</name>
    <dbReference type="NCBI Taxonomy" id="32391"/>
    <lineage>
        <taxon>Eukaryota</taxon>
        <taxon>Metazoa</taxon>
        <taxon>Ecdysozoa</taxon>
        <taxon>Arthropoda</taxon>
        <taxon>Hexapoda</taxon>
        <taxon>Insecta</taxon>
        <taxon>Pterygota</taxon>
        <taxon>Neoptera</taxon>
        <taxon>Endopterygota</taxon>
        <taxon>Hymenoptera</taxon>
        <taxon>Apocrita</taxon>
        <taxon>Ichneumonoidea</taxon>
        <taxon>Braconidae</taxon>
        <taxon>Microgastrinae</taxon>
        <taxon>Cotesia</taxon>
    </lineage>
</organism>
<proteinExistence type="predicted"/>
<dbReference type="Pfam" id="PF07679">
    <property type="entry name" value="I-set"/>
    <property type="match status" value="1"/>
</dbReference>
<evidence type="ECO:0000313" key="6">
    <source>
        <dbReference type="Proteomes" id="UP000826195"/>
    </source>
</evidence>
<evidence type="ECO:0000256" key="2">
    <source>
        <dbReference type="ARBA" id="ARBA00023157"/>
    </source>
</evidence>
<feature type="domain" description="Ig-like" evidence="4">
    <location>
        <begin position="111"/>
        <end position="207"/>
    </location>
</feature>
<dbReference type="FunFam" id="2.60.40.10:FF:000032">
    <property type="entry name" value="palladin isoform X1"/>
    <property type="match status" value="1"/>
</dbReference>
<dbReference type="GO" id="GO:0050808">
    <property type="term" value="P:synapse organization"/>
    <property type="evidence" value="ECO:0007669"/>
    <property type="project" value="TreeGrafter"/>
</dbReference>
<dbReference type="GO" id="GO:0008046">
    <property type="term" value="F:axon guidance receptor activity"/>
    <property type="evidence" value="ECO:0007669"/>
    <property type="project" value="TreeGrafter"/>
</dbReference>
<dbReference type="PANTHER" id="PTHR45080">
    <property type="entry name" value="CONTACTIN 5"/>
    <property type="match status" value="1"/>
</dbReference>
<keyword evidence="6" id="KW-1185">Reference proteome</keyword>
<evidence type="ECO:0000256" key="1">
    <source>
        <dbReference type="ARBA" id="ARBA00022729"/>
    </source>
</evidence>
<dbReference type="InterPro" id="IPR013783">
    <property type="entry name" value="Ig-like_fold"/>
</dbReference>
<accession>A0AAV7I4J6</accession>
<evidence type="ECO:0000256" key="3">
    <source>
        <dbReference type="ARBA" id="ARBA00023319"/>
    </source>
</evidence>
<sequence>MALMRTPVPPRWVMEPQDVHAPEGMSKLMLHCHADGFPPPSVTWRRGTGTRPGSYHDIASHEHAQELRIHSNGSLVFGRVQEDHEGYYLCEAVNGIGAGLSKVVYLTVNAPARIVEKHRNQTARLGSRASLRCEAKGDHPLNIVWRRAGSQLEPAVSDYRYMVKEMNTTDGAVSILELISTSREDSGRYFCTASNAYGGDEMTMHLYIQGMCKHNRYNCFKGWINRCVG</sequence>
<dbReference type="Gene3D" id="2.60.40.10">
    <property type="entry name" value="Immunoglobulins"/>
    <property type="match status" value="2"/>
</dbReference>
<dbReference type="GO" id="GO:0005886">
    <property type="term" value="C:plasma membrane"/>
    <property type="evidence" value="ECO:0007669"/>
    <property type="project" value="TreeGrafter"/>
</dbReference>
<dbReference type="InterPro" id="IPR003598">
    <property type="entry name" value="Ig_sub2"/>
</dbReference>
<dbReference type="InterPro" id="IPR013098">
    <property type="entry name" value="Ig_I-set"/>
</dbReference>